<dbReference type="EMBL" id="OX451741">
    <property type="protein sequence ID" value="CAI8617464.1"/>
    <property type="molecule type" value="Genomic_DNA"/>
</dbReference>
<gene>
    <name evidence="1" type="ORF">VFH_VI078200</name>
</gene>
<evidence type="ECO:0000313" key="1">
    <source>
        <dbReference type="EMBL" id="CAI8617464.1"/>
    </source>
</evidence>
<accession>A0AAV1B440</accession>
<organism evidence="1 2">
    <name type="scientific">Vicia faba</name>
    <name type="common">Broad bean</name>
    <name type="synonym">Faba vulgaris</name>
    <dbReference type="NCBI Taxonomy" id="3906"/>
    <lineage>
        <taxon>Eukaryota</taxon>
        <taxon>Viridiplantae</taxon>
        <taxon>Streptophyta</taxon>
        <taxon>Embryophyta</taxon>
        <taxon>Tracheophyta</taxon>
        <taxon>Spermatophyta</taxon>
        <taxon>Magnoliopsida</taxon>
        <taxon>eudicotyledons</taxon>
        <taxon>Gunneridae</taxon>
        <taxon>Pentapetalae</taxon>
        <taxon>rosids</taxon>
        <taxon>fabids</taxon>
        <taxon>Fabales</taxon>
        <taxon>Fabaceae</taxon>
        <taxon>Papilionoideae</taxon>
        <taxon>50 kb inversion clade</taxon>
        <taxon>NPAAA clade</taxon>
        <taxon>Hologalegina</taxon>
        <taxon>IRL clade</taxon>
        <taxon>Fabeae</taxon>
        <taxon>Vicia</taxon>
    </lineage>
</organism>
<name>A0AAV1B440_VICFA</name>
<evidence type="ECO:0000313" key="2">
    <source>
        <dbReference type="Proteomes" id="UP001157006"/>
    </source>
</evidence>
<keyword evidence="2" id="KW-1185">Reference proteome</keyword>
<dbReference type="AlphaFoldDB" id="A0AAV1B440"/>
<protein>
    <submittedName>
        <fullName evidence="1">Uncharacterized protein</fullName>
    </submittedName>
</protein>
<proteinExistence type="predicted"/>
<reference evidence="1 2" key="1">
    <citation type="submission" date="2023-01" db="EMBL/GenBank/DDBJ databases">
        <authorList>
            <person name="Kreplak J."/>
        </authorList>
    </citation>
    <scope>NUCLEOTIDE SEQUENCE [LARGE SCALE GENOMIC DNA]</scope>
</reference>
<sequence>MPHIRFHHIPFPKIQYFNFFSFFFAMESNSIISTSTISIFISAQTNKENVPPVCKNRISISRIAPSSSSSFKSKNKKKAIQKKLKRVPLADITNLCNISSTSSSASTQPLIGVSDSWRGTPKPLNLASKSLRMGFR</sequence>
<dbReference type="Proteomes" id="UP001157006">
    <property type="component" value="Chromosome 6"/>
</dbReference>